<keyword evidence="4 8" id="KW-0479">Metal-binding</keyword>
<dbReference type="Proteomes" id="UP000279331">
    <property type="component" value="Unassembled WGS sequence"/>
</dbReference>
<keyword evidence="14" id="KW-1185">Reference proteome</keyword>
<sequence length="133" mass="14657">MALANWILDKSAAARASDPVIGSQLAALAGRLFICLVGELEQLYSARSARHYDQLQAELSASFDIVAAPPDILERAMALQRDLAHHHGMWHRTPIPVLMIAETAVYHGLGVVHVDRDYARIAEVRPLTVRRLG</sequence>
<evidence type="ECO:0000256" key="8">
    <source>
        <dbReference type="HAMAP-Rule" id="MF_00265"/>
    </source>
</evidence>
<accession>A0A1X0LC85</accession>
<dbReference type="GeneID" id="66599722"/>
<dbReference type="InterPro" id="IPR002716">
    <property type="entry name" value="PIN_dom"/>
</dbReference>
<proteinExistence type="inferred from homology"/>
<evidence type="ECO:0000256" key="5">
    <source>
        <dbReference type="ARBA" id="ARBA00022801"/>
    </source>
</evidence>
<keyword evidence="2 8" id="KW-1277">Toxin-antitoxin system</keyword>
<dbReference type="HAMAP" id="MF_00265">
    <property type="entry name" value="VapC_Nob1"/>
    <property type="match status" value="1"/>
</dbReference>
<dbReference type="InterPro" id="IPR029060">
    <property type="entry name" value="PIN-like_dom_sf"/>
</dbReference>
<evidence type="ECO:0000313" key="15">
    <source>
        <dbReference type="Proteomes" id="UP000279331"/>
    </source>
</evidence>
<name>A0A1X0LC85_9MYCO</name>
<comment type="function">
    <text evidence="8">Toxic component of a toxin-antitoxin (TA) system. An RNase.</text>
</comment>
<comment type="caution">
    <text evidence="8">Lacks conserved residue(s) required for the propagation of feature annotation.</text>
</comment>
<reference evidence="14 15" key="2">
    <citation type="submission" date="2018-09" db="EMBL/GenBank/DDBJ databases">
        <authorList>
            <person name="Tagini F."/>
        </authorList>
    </citation>
    <scope>NUCLEOTIDE SEQUENCE [LARGE SCALE GENOMIC DNA]</scope>
    <source>
        <strain evidence="12 14">MK4</strain>
        <strain evidence="11 15">MK42</strain>
    </source>
</reference>
<comment type="caution">
    <text evidence="11">The sequence shown here is derived from an EMBL/GenBank/DDBJ whole genome shotgun (WGS) entry which is preliminary data.</text>
</comment>
<evidence type="ECO:0000256" key="7">
    <source>
        <dbReference type="ARBA" id="ARBA00038093"/>
    </source>
</evidence>
<protein>
    <recommendedName>
        <fullName evidence="8">Ribonuclease VapC</fullName>
        <shortName evidence="8">RNase VapC</shortName>
        <ecNumber evidence="8">3.1.-.-</ecNumber>
    </recommendedName>
    <alternativeName>
        <fullName evidence="8">Toxin VapC</fullName>
    </alternativeName>
</protein>
<feature type="binding site" evidence="8">
    <location>
        <position position="9"/>
    </location>
    <ligand>
        <name>Mg(2+)</name>
        <dbReference type="ChEBI" id="CHEBI:18420"/>
    </ligand>
</feature>
<dbReference type="PANTHER" id="PTHR33653">
    <property type="entry name" value="RIBONUCLEASE VAPC2"/>
    <property type="match status" value="1"/>
</dbReference>
<dbReference type="Proteomes" id="UP000192335">
    <property type="component" value="Unassembled WGS sequence"/>
</dbReference>
<keyword evidence="8" id="KW-0800">Toxin</keyword>
<evidence type="ECO:0000256" key="4">
    <source>
        <dbReference type="ARBA" id="ARBA00022723"/>
    </source>
</evidence>
<comment type="cofactor">
    <cofactor evidence="1 8">
        <name>Mg(2+)</name>
        <dbReference type="ChEBI" id="CHEBI:18420"/>
    </cofactor>
</comment>
<dbReference type="Proteomes" id="UP000271464">
    <property type="component" value="Unassembled WGS sequence"/>
</dbReference>
<evidence type="ECO:0000313" key="11">
    <source>
        <dbReference type="EMBL" id="VAZ83326.1"/>
    </source>
</evidence>
<keyword evidence="3 8" id="KW-0540">Nuclease</keyword>
<evidence type="ECO:0000313" key="13">
    <source>
        <dbReference type="Proteomes" id="UP000192335"/>
    </source>
</evidence>
<evidence type="ECO:0000256" key="2">
    <source>
        <dbReference type="ARBA" id="ARBA00022649"/>
    </source>
</evidence>
<dbReference type="GO" id="GO:0090729">
    <property type="term" value="F:toxin activity"/>
    <property type="evidence" value="ECO:0007669"/>
    <property type="project" value="UniProtKB-KW"/>
</dbReference>
<dbReference type="EMBL" id="UPHM01000043">
    <property type="protein sequence ID" value="VAZ92066.1"/>
    <property type="molecule type" value="Genomic_DNA"/>
</dbReference>
<dbReference type="Pfam" id="PF01850">
    <property type="entry name" value="PIN"/>
    <property type="match status" value="1"/>
</dbReference>
<dbReference type="GO" id="GO:0016787">
    <property type="term" value="F:hydrolase activity"/>
    <property type="evidence" value="ECO:0007669"/>
    <property type="project" value="UniProtKB-KW"/>
</dbReference>
<dbReference type="InterPro" id="IPR050556">
    <property type="entry name" value="Type_II_TA_system_RNase"/>
</dbReference>
<dbReference type="Gene3D" id="3.40.50.1010">
    <property type="entry name" value="5'-nuclease"/>
    <property type="match status" value="1"/>
</dbReference>
<evidence type="ECO:0000313" key="14">
    <source>
        <dbReference type="Proteomes" id="UP000271464"/>
    </source>
</evidence>
<dbReference type="PANTHER" id="PTHR33653:SF1">
    <property type="entry name" value="RIBONUCLEASE VAPC2"/>
    <property type="match status" value="1"/>
</dbReference>
<dbReference type="GO" id="GO:0004540">
    <property type="term" value="F:RNA nuclease activity"/>
    <property type="evidence" value="ECO:0007669"/>
    <property type="project" value="InterPro"/>
</dbReference>
<dbReference type="OrthoDB" id="5185254at2"/>
<evidence type="ECO:0000256" key="1">
    <source>
        <dbReference type="ARBA" id="ARBA00001946"/>
    </source>
</evidence>
<evidence type="ECO:0000256" key="3">
    <source>
        <dbReference type="ARBA" id="ARBA00022722"/>
    </source>
</evidence>
<comment type="similarity">
    <text evidence="7 8">Belongs to the PINc/VapC protein family.</text>
</comment>
<keyword evidence="6 8" id="KW-0460">Magnesium</keyword>
<gene>
    <name evidence="8" type="primary">vapC</name>
    <name evidence="10" type="ORF">B4U45_20255</name>
    <name evidence="11" type="ORF">LAUMK42_02143</name>
    <name evidence="12" type="ORF">LAUMK4_01968</name>
</gene>
<dbReference type="AlphaFoldDB" id="A0A1X0LC85"/>
<dbReference type="EC" id="3.1.-.-" evidence="8"/>
<evidence type="ECO:0000313" key="10">
    <source>
        <dbReference type="EMBL" id="ORC08578.1"/>
    </source>
</evidence>
<evidence type="ECO:0000259" key="9">
    <source>
        <dbReference type="Pfam" id="PF01850"/>
    </source>
</evidence>
<evidence type="ECO:0000256" key="6">
    <source>
        <dbReference type="ARBA" id="ARBA00022842"/>
    </source>
</evidence>
<dbReference type="EMBL" id="MWQA01000001">
    <property type="protein sequence ID" value="ORC08578.1"/>
    <property type="molecule type" value="Genomic_DNA"/>
</dbReference>
<reference evidence="10 13" key="1">
    <citation type="submission" date="2017-02" db="EMBL/GenBank/DDBJ databases">
        <title>Mycobacterium kansasii genomes.</title>
        <authorList>
            <person name="Borowka P."/>
            <person name="Strapagiel D."/>
            <person name="Marciniak B."/>
            <person name="Lach J."/>
            <person name="Bakula Z."/>
            <person name="Van Ingen J."/>
            <person name="Safianowska A."/>
            <person name="Brzostek A."/>
            <person name="Dziadek J."/>
            <person name="Jagielski T."/>
        </authorList>
    </citation>
    <scope>NUCLEOTIDE SEQUENCE [LARGE SCALE GENOMIC DNA]</scope>
    <source>
        <strain evidence="10 13">12MK</strain>
    </source>
</reference>
<evidence type="ECO:0000313" key="12">
    <source>
        <dbReference type="EMBL" id="VAZ92066.1"/>
    </source>
</evidence>
<dbReference type="EMBL" id="UPHL01000052">
    <property type="protein sequence ID" value="VAZ83326.1"/>
    <property type="molecule type" value="Genomic_DNA"/>
</dbReference>
<dbReference type="SUPFAM" id="SSF88723">
    <property type="entry name" value="PIN domain-like"/>
    <property type="match status" value="1"/>
</dbReference>
<dbReference type="InterPro" id="IPR022907">
    <property type="entry name" value="VapC_family"/>
</dbReference>
<organism evidence="11 15">
    <name type="scientific">Mycobacterium persicum</name>
    <dbReference type="NCBI Taxonomy" id="1487726"/>
    <lineage>
        <taxon>Bacteria</taxon>
        <taxon>Bacillati</taxon>
        <taxon>Actinomycetota</taxon>
        <taxon>Actinomycetes</taxon>
        <taxon>Mycobacteriales</taxon>
        <taxon>Mycobacteriaceae</taxon>
        <taxon>Mycobacterium</taxon>
    </lineage>
</organism>
<keyword evidence="5 8" id="KW-0378">Hydrolase</keyword>
<feature type="domain" description="PIN" evidence="9">
    <location>
        <begin position="6"/>
        <end position="123"/>
    </location>
</feature>
<dbReference type="GO" id="GO:0000287">
    <property type="term" value="F:magnesium ion binding"/>
    <property type="evidence" value="ECO:0007669"/>
    <property type="project" value="UniProtKB-UniRule"/>
</dbReference>
<dbReference type="RefSeq" id="WP_075547590.1">
    <property type="nucleotide sequence ID" value="NZ_CADEAW010000036.1"/>
</dbReference>